<evidence type="ECO:0000256" key="1">
    <source>
        <dbReference type="SAM" id="MobiDB-lite"/>
    </source>
</evidence>
<feature type="transmembrane region" description="Helical" evidence="2">
    <location>
        <begin position="147"/>
        <end position="164"/>
    </location>
</feature>
<feature type="transmembrane region" description="Helical" evidence="2">
    <location>
        <begin position="170"/>
        <end position="191"/>
    </location>
</feature>
<feature type="transmembrane region" description="Helical" evidence="2">
    <location>
        <begin position="38"/>
        <end position="56"/>
    </location>
</feature>
<feature type="transmembrane region" description="Helical" evidence="2">
    <location>
        <begin position="445"/>
        <end position="467"/>
    </location>
</feature>
<keyword evidence="5" id="KW-1185">Reference proteome</keyword>
<name>A0ABV3YHV3_9ACTN</name>
<organism evidence="4 5">
    <name type="scientific">Dietzia cinnamea</name>
    <dbReference type="NCBI Taxonomy" id="321318"/>
    <lineage>
        <taxon>Bacteria</taxon>
        <taxon>Bacillati</taxon>
        <taxon>Actinomycetota</taxon>
        <taxon>Actinomycetes</taxon>
        <taxon>Mycobacteriales</taxon>
        <taxon>Dietziaceae</taxon>
        <taxon>Dietzia</taxon>
    </lineage>
</organism>
<dbReference type="EMBL" id="JBFTEZ010000002">
    <property type="protein sequence ID" value="MEX6464268.1"/>
    <property type="molecule type" value="Genomic_DNA"/>
</dbReference>
<dbReference type="RefSeq" id="WP_369141494.1">
    <property type="nucleotide sequence ID" value="NZ_JBFTEZ010000002.1"/>
</dbReference>
<keyword evidence="2" id="KW-0812">Transmembrane</keyword>
<dbReference type="InterPro" id="IPR058983">
    <property type="entry name" value="AftB_C"/>
</dbReference>
<accession>A0ABV3YHV3</accession>
<feature type="transmembrane region" description="Helical" evidence="2">
    <location>
        <begin position="412"/>
        <end position="433"/>
    </location>
</feature>
<keyword evidence="2" id="KW-0472">Membrane</keyword>
<feature type="region of interest" description="Disordered" evidence="1">
    <location>
        <begin position="349"/>
        <end position="368"/>
    </location>
</feature>
<feature type="transmembrane region" description="Helical" evidence="2">
    <location>
        <begin position="249"/>
        <end position="266"/>
    </location>
</feature>
<feature type="transmembrane region" description="Helical" evidence="2">
    <location>
        <begin position="300"/>
        <end position="322"/>
    </location>
</feature>
<dbReference type="Pfam" id="PF26371">
    <property type="entry name" value="AftB_C"/>
    <property type="match status" value="1"/>
</dbReference>
<dbReference type="Proteomes" id="UP001560293">
    <property type="component" value="Unassembled WGS sequence"/>
</dbReference>
<protein>
    <submittedName>
        <fullName evidence="4">Arabinosyltransferase</fullName>
    </submittedName>
</protein>
<evidence type="ECO:0000313" key="5">
    <source>
        <dbReference type="Proteomes" id="UP001560293"/>
    </source>
</evidence>
<gene>
    <name evidence="4" type="ORF">AB6N35_07855</name>
</gene>
<feature type="domain" description="Terminal beta-(1-&gt;2)-arabinofuranosyltransferase C-terminal" evidence="3">
    <location>
        <begin position="559"/>
        <end position="671"/>
    </location>
</feature>
<feature type="region of interest" description="Disordered" evidence="1">
    <location>
        <begin position="1"/>
        <end position="28"/>
    </location>
</feature>
<reference evidence="5" key="1">
    <citation type="submission" date="2024-07" db="EMBL/GenBank/DDBJ databases">
        <title>Pseudomonas strain that inhibits Aeromonas fish pathogens.</title>
        <authorList>
            <person name="Wildschutte H."/>
        </authorList>
    </citation>
    <scope>NUCLEOTIDE SEQUENCE [LARGE SCALE GENOMIC DNA]</scope>
    <source>
        <strain evidence="5">n60</strain>
    </source>
</reference>
<feature type="transmembrane region" description="Helical" evidence="2">
    <location>
        <begin position="114"/>
        <end position="135"/>
    </location>
</feature>
<sequence>MSEVTAESRGGRRDQRGAGSGEPRAEHRDVVGRGRGDAVFWTGLAVVVAIFFAGAWQRRWIADDGLIVLRTVRNLVAGNGPVFNAGERVESNTSTLWTYLIYGTHEVVGYRLELVSLGLALTLSMLAVACAMLGARVMYRGTRRAPAGGPMLLLPFGVLVYVMLPPARDFASSGLETGLVICWIGVMWLGLQLWARSPHREGRFGLPAPGTAAIAFIAGLGPLVRPEMALAAAVFLAMMAASRQSWRHLGWLVVIAGTVPVVYQLWRMSYYALPYPLTAVAKDAGGAKWDKGAEYLWDLLAPYVLLLPLVAVLVAGLVALWARTAPRRTAGASSGPPLLRLGIRSLHRGSESGPAVADSGSGEGDDDEGGRLLRLRGRVRSTPVVTVAFLVVALVMLLYVTRVGGDFMHGRVLLPSLFLILLPVAVVPLPVGPARGSADASVRRVAVPVTAAAWLVVIGWAVTVQVVEDPFREEPESITSAGIVDERQFYIQRTGHRHPLLADDYLDFPRMRALVRDVSRNETGAVFLPVPGFQDRWDVVAYDHPMPGLAPFELPEDPVKTVVFLNLGMTSMNLPLDVGVYDTVGLASPLAAHTDRMEDGRIGHDKFLPYDWVLAQRQVIENPVNFPRWIDVNWVNQAEVALQCPATQALIESYSAPLTPERRWSNLVNAFSFAEYRINRIPAYEVQRCGLPMPEEVEKYQGTR</sequence>
<feature type="transmembrane region" description="Helical" evidence="2">
    <location>
        <begin position="381"/>
        <end position="400"/>
    </location>
</feature>
<proteinExistence type="predicted"/>
<comment type="caution">
    <text evidence="4">The sequence shown here is derived from an EMBL/GenBank/DDBJ whole genome shotgun (WGS) entry which is preliminary data.</text>
</comment>
<evidence type="ECO:0000256" key="2">
    <source>
        <dbReference type="SAM" id="Phobius"/>
    </source>
</evidence>
<keyword evidence="2" id="KW-1133">Transmembrane helix</keyword>
<evidence type="ECO:0000259" key="3">
    <source>
        <dbReference type="Pfam" id="PF26371"/>
    </source>
</evidence>
<evidence type="ECO:0000313" key="4">
    <source>
        <dbReference type="EMBL" id="MEX6464268.1"/>
    </source>
</evidence>